<dbReference type="InterPro" id="IPR036291">
    <property type="entry name" value="NAD(P)-bd_dom_sf"/>
</dbReference>
<organism evidence="4 5">
    <name type="scientific">Clohesyomyces aquaticus</name>
    <dbReference type="NCBI Taxonomy" id="1231657"/>
    <lineage>
        <taxon>Eukaryota</taxon>
        <taxon>Fungi</taxon>
        <taxon>Dikarya</taxon>
        <taxon>Ascomycota</taxon>
        <taxon>Pezizomycotina</taxon>
        <taxon>Dothideomycetes</taxon>
        <taxon>Pleosporomycetidae</taxon>
        <taxon>Pleosporales</taxon>
        <taxon>Lindgomycetaceae</taxon>
        <taxon>Clohesyomyces</taxon>
    </lineage>
</organism>
<dbReference type="PANTHER" id="PTHR10366:SF562">
    <property type="entry name" value="ALDEHYDE REDUCTASE II (AFU_ORTHOLOGUE AFUA_1G11360)"/>
    <property type="match status" value="1"/>
</dbReference>
<sequence>MPTVPPGGLVLVTGANGYIAGVIVQKLLDAGFRVRGTVRSVQKHQWMLAHYGPNFALVEVPDLSNDGALDEAVKQVDGILNVATSTAFNPDPEAFIRPAVKSALNVLEAASKEPSVKSVVYTSSQAACLHIEPGKPYSITSETWNESSLEAAWSWEPKDDKSFARMGINYECAKTQAEKSCFEWVKKNRPHFTFNTVVPNVNFGTLTSPENTGFTSSSSLLKMVWEGNTMPVFLIPPEWYVDTEDTALLHIAALTMPDVVNERLLAFAGSFTWNEILDLFRKYVPDRTFLKDIEEPPADLGTVDNSRAIDLLKRLGKDGFSSLDECIEKWVPCMLKAETMQLPETDVDRLKKELEGDK</sequence>
<dbReference type="SUPFAM" id="SSF51735">
    <property type="entry name" value="NAD(P)-binding Rossmann-fold domains"/>
    <property type="match status" value="1"/>
</dbReference>
<comment type="caution">
    <text evidence="4">The sequence shown here is derived from an EMBL/GenBank/DDBJ whole genome shotgun (WGS) entry which is preliminary data.</text>
</comment>
<dbReference type="EMBL" id="MCFA01000033">
    <property type="protein sequence ID" value="ORY14370.1"/>
    <property type="molecule type" value="Genomic_DNA"/>
</dbReference>
<feature type="domain" description="NAD-dependent epimerase/dehydratase" evidence="3">
    <location>
        <begin position="10"/>
        <end position="127"/>
    </location>
</feature>
<gene>
    <name evidence="4" type="ORF">BCR34DRAFT_479464</name>
</gene>
<keyword evidence="1" id="KW-0560">Oxidoreductase</keyword>
<dbReference type="Pfam" id="PF01370">
    <property type="entry name" value="Epimerase"/>
    <property type="match status" value="1"/>
</dbReference>
<dbReference type="InterPro" id="IPR050425">
    <property type="entry name" value="NAD(P)_dehydrat-like"/>
</dbReference>
<evidence type="ECO:0000256" key="1">
    <source>
        <dbReference type="ARBA" id="ARBA00023002"/>
    </source>
</evidence>
<name>A0A1Y1ZW07_9PLEO</name>
<evidence type="ECO:0000259" key="3">
    <source>
        <dbReference type="Pfam" id="PF01370"/>
    </source>
</evidence>
<protein>
    <submittedName>
        <fullName evidence="4">NAD dependent epimerase/dehydratase family protein</fullName>
    </submittedName>
</protein>
<evidence type="ECO:0000313" key="4">
    <source>
        <dbReference type="EMBL" id="ORY14370.1"/>
    </source>
</evidence>
<keyword evidence="5" id="KW-1185">Reference proteome</keyword>
<dbReference type="PANTHER" id="PTHR10366">
    <property type="entry name" value="NAD DEPENDENT EPIMERASE/DEHYDRATASE"/>
    <property type="match status" value="1"/>
</dbReference>
<reference evidence="4 5" key="1">
    <citation type="submission" date="2016-07" db="EMBL/GenBank/DDBJ databases">
        <title>Pervasive Adenine N6-methylation of Active Genes in Fungi.</title>
        <authorList>
            <consortium name="DOE Joint Genome Institute"/>
            <person name="Mondo S.J."/>
            <person name="Dannebaum R.O."/>
            <person name="Kuo R.C."/>
            <person name="Labutti K."/>
            <person name="Haridas S."/>
            <person name="Kuo A."/>
            <person name="Salamov A."/>
            <person name="Ahrendt S.R."/>
            <person name="Lipzen A."/>
            <person name="Sullivan W."/>
            <person name="Andreopoulos W.B."/>
            <person name="Clum A."/>
            <person name="Lindquist E."/>
            <person name="Daum C."/>
            <person name="Ramamoorthy G.K."/>
            <person name="Gryganskyi A."/>
            <person name="Culley D."/>
            <person name="Magnuson J.K."/>
            <person name="James T.Y."/>
            <person name="O'Malley M.A."/>
            <person name="Stajich J.E."/>
            <person name="Spatafora J.W."/>
            <person name="Visel A."/>
            <person name="Grigoriev I.V."/>
        </authorList>
    </citation>
    <scope>NUCLEOTIDE SEQUENCE [LARGE SCALE GENOMIC DNA]</scope>
    <source>
        <strain evidence="4 5">CBS 115471</strain>
    </source>
</reference>
<proteinExistence type="inferred from homology"/>
<evidence type="ECO:0000256" key="2">
    <source>
        <dbReference type="ARBA" id="ARBA00023445"/>
    </source>
</evidence>
<dbReference type="Proteomes" id="UP000193144">
    <property type="component" value="Unassembled WGS sequence"/>
</dbReference>
<dbReference type="InterPro" id="IPR001509">
    <property type="entry name" value="Epimerase_deHydtase"/>
</dbReference>
<evidence type="ECO:0000313" key="5">
    <source>
        <dbReference type="Proteomes" id="UP000193144"/>
    </source>
</evidence>
<accession>A0A1Y1ZW07</accession>
<dbReference type="Gene3D" id="3.40.50.720">
    <property type="entry name" value="NAD(P)-binding Rossmann-like Domain"/>
    <property type="match status" value="1"/>
</dbReference>
<dbReference type="GO" id="GO:0016616">
    <property type="term" value="F:oxidoreductase activity, acting on the CH-OH group of donors, NAD or NADP as acceptor"/>
    <property type="evidence" value="ECO:0007669"/>
    <property type="project" value="TreeGrafter"/>
</dbReference>
<dbReference type="AlphaFoldDB" id="A0A1Y1ZW07"/>
<dbReference type="OrthoDB" id="2735536at2759"/>
<comment type="similarity">
    <text evidence="2">Belongs to the NAD(P)-dependent epimerase/dehydratase family. Dihydroflavonol-4-reductase subfamily.</text>
</comment>
<dbReference type="STRING" id="1231657.A0A1Y1ZW07"/>